<sequence length="77" mass="8831">MKFRSLTFHLMKFSRDVCVQDGVMVKEDTIQSVAVCELQKNRLHCCASRINDSGTIKLMKKDWKNSTAMTGWSVSME</sequence>
<accession>A0ABD0W774</accession>
<dbReference type="AlphaFoldDB" id="A0ABD0W774"/>
<name>A0ABD0W774_UMBPY</name>
<dbReference type="Proteomes" id="UP001557470">
    <property type="component" value="Unassembled WGS sequence"/>
</dbReference>
<comment type="caution">
    <text evidence="1">The sequence shown here is derived from an EMBL/GenBank/DDBJ whole genome shotgun (WGS) entry which is preliminary data.</text>
</comment>
<reference evidence="1 2" key="1">
    <citation type="submission" date="2024-06" db="EMBL/GenBank/DDBJ databases">
        <authorList>
            <person name="Pan Q."/>
            <person name="Wen M."/>
            <person name="Jouanno E."/>
            <person name="Zahm M."/>
            <person name="Klopp C."/>
            <person name="Cabau C."/>
            <person name="Louis A."/>
            <person name="Berthelot C."/>
            <person name="Parey E."/>
            <person name="Roest Crollius H."/>
            <person name="Montfort J."/>
            <person name="Robinson-Rechavi M."/>
            <person name="Bouchez O."/>
            <person name="Lampietro C."/>
            <person name="Lopez Roques C."/>
            <person name="Donnadieu C."/>
            <person name="Postlethwait J."/>
            <person name="Bobe J."/>
            <person name="Verreycken H."/>
            <person name="Guiguen Y."/>
        </authorList>
    </citation>
    <scope>NUCLEOTIDE SEQUENCE [LARGE SCALE GENOMIC DNA]</scope>
    <source>
        <strain evidence="1">Up_M1</strain>
        <tissue evidence="1">Testis</tissue>
    </source>
</reference>
<proteinExistence type="predicted"/>
<protein>
    <submittedName>
        <fullName evidence="1">Uncharacterized protein</fullName>
    </submittedName>
</protein>
<evidence type="ECO:0000313" key="2">
    <source>
        <dbReference type="Proteomes" id="UP001557470"/>
    </source>
</evidence>
<evidence type="ECO:0000313" key="1">
    <source>
        <dbReference type="EMBL" id="KAL0967199.1"/>
    </source>
</evidence>
<keyword evidence="2" id="KW-1185">Reference proteome</keyword>
<organism evidence="1 2">
    <name type="scientific">Umbra pygmaea</name>
    <name type="common">Eastern mudminnow</name>
    <dbReference type="NCBI Taxonomy" id="75934"/>
    <lineage>
        <taxon>Eukaryota</taxon>
        <taxon>Metazoa</taxon>
        <taxon>Chordata</taxon>
        <taxon>Craniata</taxon>
        <taxon>Vertebrata</taxon>
        <taxon>Euteleostomi</taxon>
        <taxon>Actinopterygii</taxon>
        <taxon>Neopterygii</taxon>
        <taxon>Teleostei</taxon>
        <taxon>Protacanthopterygii</taxon>
        <taxon>Esociformes</taxon>
        <taxon>Umbridae</taxon>
        <taxon>Umbra</taxon>
    </lineage>
</organism>
<gene>
    <name evidence="1" type="ORF">UPYG_G00249070</name>
</gene>
<dbReference type="EMBL" id="JAGEUA010000008">
    <property type="protein sequence ID" value="KAL0967199.1"/>
    <property type="molecule type" value="Genomic_DNA"/>
</dbReference>